<evidence type="ECO:0000313" key="2">
    <source>
        <dbReference type="EMBL" id="PWD97996.1"/>
    </source>
</evidence>
<proteinExistence type="predicted"/>
<dbReference type="Gene3D" id="3.30.460.10">
    <property type="entry name" value="Beta Polymerase, domain 2"/>
    <property type="match status" value="1"/>
</dbReference>
<comment type="caution">
    <text evidence="2">The sequence shown here is derived from an EMBL/GenBank/DDBJ whole genome shotgun (WGS) entry which is preliminary data.</text>
</comment>
<dbReference type="Pfam" id="PF01909">
    <property type="entry name" value="NTP_transf_2"/>
    <property type="match status" value="1"/>
</dbReference>
<protein>
    <recommendedName>
        <fullName evidence="1">Polymerase nucleotidyl transferase domain-containing protein</fullName>
    </recommendedName>
</protein>
<dbReference type="RefSeq" id="WP_109265899.1">
    <property type="nucleotide sequence ID" value="NZ_QEWP01000021.1"/>
</dbReference>
<dbReference type="Proteomes" id="UP000244956">
    <property type="component" value="Unassembled WGS sequence"/>
</dbReference>
<dbReference type="OrthoDB" id="9803106at2"/>
<dbReference type="InterPro" id="IPR002934">
    <property type="entry name" value="Polymerase_NTP_transf_dom"/>
</dbReference>
<gene>
    <name evidence="2" type="ORF">DDZ16_18160</name>
</gene>
<dbReference type="CDD" id="cd05403">
    <property type="entry name" value="NT_KNTase_like"/>
    <property type="match status" value="1"/>
</dbReference>
<sequence length="104" mass="11865">MNRREIINEIKSVVKKENPDARIILFGSEARGDSRPDSDIDVLILLNKYPLTYSDRSAVTGPLFDLELETGVVVSPVVFSRKEWENRPFKTPFYVNIQNEGVPL</sequence>
<dbReference type="SUPFAM" id="SSF81301">
    <property type="entry name" value="Nucleotidyltransferase"/>
    <property type="match status" value="1"/>
</dbReference>
<dbReference type="GO" id="GO:0016779">
    <property type="term" value="F:nucleotidyltransferase activity"/>
    <property type="evidence" value="ECO:0007669"/>
    <property type="project" value="InterPro"/>
</dbReference>
<dbReference type="EMBL" id="QEWP01000021">
    <property type="protein sequence ID" value="PWD97996.1"/>
    <property type="molecule type" value="Genomic_DNA"/>
</dbReference>
<dbReference type="PANTHER" id="PTHR33933:SF1">
    <property type="entry name" value="PROTEIN ADENYLYLTRANSFERASE MNTA-RELATED"/>
    <property type="match status" value="1"/>
</dbReference>
<evidence type="ECO:0000259" key="1">
    <source>
        <dbReference type="Pfam" id="PF01909"/>
    </source>
</evidence>
<reference evidence="2 3" key="1">
    <citation type="submission" date="2018-05" db="EMBL/GenBank/DDBJ databases">
        <title>Marinilabilia rubrum sp. nov., isolated from saltern sediment.</title>
        <authorList>
            <person name="Zhang R."/>
        </authorList>
    </citation>
    <scope>NUCLEOTIDE SEQUENCE [LARGE SCALE GENOMIC DNA]</scope>
    <source>
        <strain evidence="2 3">WTE16</strain>
    </source>
</reference>
<accession>A0A2U2B4L5</accession>
<dbReference type="PANTHER" id="PTHR33933">
    <property type="entry name" value="NUCLEOTIDYLTRANSFERASE"/>
    <property type="match status" value="1"/>
</dbReference>
<feature type="domain" description="Polymerase nucleotidyl transferase" evidence="1">
    <location>
        <begin position="7"/>
        <end position="53"/>
    </location>
</feature>
<keyword evidence="3" id="KW-1185">Reference proteome</keyword>
<dbReference type="AlphaFoldDB" id="A0A2U2B4L5"/>
<dbReference type="InterPro" id="IPR043519">
    <property type="entry name" value="NT_sf"/>
</dbReference>
<name>A0A2U2B4L5_9BACT</name>
<organism evidence="2 3">
    <name type="scientific">Marinilabilia rubra</name>
    <dbReference type="NCBI Taxonomy" id="2162893"/>
    <lineage>
        <taxon>Bacteria</taxon>
        <taxon>Pseudomonadati</taxon>
        <taxon>Bacteroidota</taxon>
        <taxon>Bacteroidia</taxon>
        <taxon>Marinilabiliales</taxon>
        <taxon>Marinilabiliaceae</taxon>
        <taxon>Marinilabilia</taxon>
    </lineage>
</organism>
<evidence type="ECO:0000313" key="3">
    <source>
        <dbReference type="Proteomes" id="UP000244956"/>
    </source>
</evidence>
<dbReference type="InterPro" id="IPR052548">
    <property type="entry name" value="Type_VII_TA_antitoxin"/>
</dbReference>